<keyword evidence="3" id="KW-1185">Reference proteome</keyword>
<dbReference type="AlphaFoldDB" id="A0A327MCR3"/>
<reference evidence="3" key="1">
    <citation type="submission" date="2018-06" db="EMBL/GenBank/DDBJ databases">
        <authorList>
            <person name="Khan S.A."/>
        </authorList>
    </citation>
    <scope>NUCLEOTIDE SEQUENCE [LARGE SCALE GENOMIC DNA]</scope>
    <source>
        <strain evidence="3">DB-1506</strain>
    </source>
</reference>
<gene>
    <name evidence="2" type="ORF">DOO78_07235</name>
</gene>
<keyword evidence="1" id="KW-0812">Transmembrane</keyword>
<evidence type="ECO:0000313" key="3">
    <source>
        <dbReference type="Proteomes" id="UP000249065"/>
    </source>
</evidence>
<proteinExistence type="predicted"/>
<comment type="caution">
    <text evidence="2">The sequence shown here is derived from an EMBL/GenBank/DDBJ whole genome shotgun (WGS) entry which is preliminary data.</text>
</comment>
<keyword evidence="1" id="KW-1133">Transmembrane helix</keyword>
<protein>
    <submittedName>
        <fullName evidence="2">Nitrate reductase</fullName>
    </submittedName>
</protein>
<accession>A0A327MCR3</accession>
<dbReference type="Pfam" id="PF06796">
    <property type="entry name" value="NapE"/>
    <property type="match status" value="1"/>
</dbReference>
<feature type="transmembrane region" description="Helical" evidence="1">
    <location>
        <begin position="21"/>
        <end position="51"/>
    </location>
</feature>
<keyword evidence="1" id="KW-0472">Membrane</keyword>
<name>A0A327MCR3_9PROT</name>
<evidence type="ECO:0000313" key="2">
    <source>
        <dbReference type="EMBL" id="RAI60062.1"/>
    </source>
</evidence>
<dbReference type="EMBL" id="QLIX01000003">
    <property type="protein sequence ID" value="RAI60062.1"/>
    <property type="molecule type" value="Genomic_DNA"/>
</dbReference>
<dbReference type="InterPro" id="IPR010649">
    <property type="entry name" value="NapE_TorE"/>
</dbReference>
<dbReference type="Proteomes" id="UP000249065">
    <property type="component" value="Unassembled WGS sequence"/>
</dbReference>
<dbReference type="OrthoDB" id="7596241at2"/>
<evidence type="ECO:0000256" key="1">
    <source>
        <dbReference type="SAM" id="Phobius"/>
    </source>
</evidence>
<organism evidence="2 3">
    <name type="scientific">Roseicella frigidaeris</name>
    <dbReference type="NCBI Taxonomy" id="2230885"/>
    <lineage>
        <taxon>Bacteria</taxon>
        <taxon>Pseudomonadati</taxon>
        <taxon>Pseudomonadota</taxon>
        <taxon>Alphaproteobacteria</taxon>
        <taxon>Acetobacterales</taxon>
        <taxon>Roseomonadaceae</taxon>
        <taxon>Roseicella</taxon>
    </lineage>
</organism>
<sequence length="60" mass="6736">MADGPRGPEAQPRRSRWWAEGFVFLLLAVLIWPFIAIGAVAGWGFLVWMYYLFTGPPGPV</sequence>